<evidence type="ECO:0000313" key="3">
    <source>
        <dbReference type="EMBL" id="CAG5100408.1"/>
    </source>
</evidence>
<sequence>MFLNVDLPESADEIEGIFDGDAVEVVYVTAPGGYKFRFKFYFEWELIEMPSANGTLVAIGDNEREPIFPDGVNVHSVPTTGICGPEHFAPAALGIFATELDSTAAPETAMEGFSKFAAAMTGFDKYFDSHFAEYCALESTQLPCEFFHFQDDVTAQFLFGHLEALVGHIISHCDDGFGHLWLKELSELESWIGGEIPTVIVPEFNQVTVKDGNLCDECLVDADCGDFHEKWMRCSSETKQCVCGNHWVDANGDPTDGCEAFSGDYTLNHNQCSGENPPKTTTTVKTTTTTNKWQTTSKPTTTTTKTTTTKSTTEATIPSLCGSCSSNSDCGKKSKYHMVCSDEGQCICDNQWISTSENNFDGCRTFSAGYEKDQEQCSPKTTTAPQNIDETTAIVDHAKVFNVIEVGNNCPQQWLKTPMEDDNNLWNEFDDGLHEHDEPMCAFENLPACTKPLFAGVAASACHSSTLISNYNAVADELARVSVSGDFDRTCVFAIARAPCSALDFKAISDPREYAYKFAEVVKTFAIEKCGKSHLKNSLGPMLMQNVEILENAANGNCPAELGDFVFDAEAFDETDFSDVPVHTTTTTTVAPEKDVQQTTPKSIDGKFTTLKDGQCTSKAYGRLATVVFDARAFDLVDADTAKANFKRFADEIGRLGKKTQKYEMQRGERPDCEVATSGKMPCELLDFPSKEMACQLAERAKKLYLHVRTSCNNAWINIYGQTISSLVEAAEPVSGSCPQIGERMEKQLLQEYTERHAEENDGVDFKQQIKEIRDAVKEDKAERKRERGSKKMRREDREKNKLKNMARRRIESAMVEVNKKQQKLEQLRIAIAAAEAGNYALLARDEENDVVVEENDSGMLMDFGGELYESYEYGEYEEEEEGECAVPVALEIDSAVEFFNALVEAQTSPRSKLLHNAVSHRVKRRFEDVLNFIRVAPGHCPEEVLASCANVNLVYGKRRAKITEIIEAASQIVQNIEEQCEGASFAEFFLSVHGKAENLF</sequence>
<evidence type="ECO:0000313" key="4">
    <source>
        <dbReference type="Proteomes" id="UP001158576"/>
    </source>
</evidence>
<feature type="compositionally biased region" description="Low complexity" evidence="2">
    <location>
        <begin position="279"/>
        <end position="306"/>
    </location>
</feature>
<name>A0ABN7SM21_OIKDI</name>
<reference evidence="3 4" key="1">
    <citation type="submission" date="2021-04" db="EMBL/GenBank/DDBJ databases">
        <authorList>
            <person name="Bliznina A."/>
        </authorList>
    </citation>
    <scope>NUCLEOTIDE SEQUENCE [LARGE SCALE GENOMIC DNA]</scope>
</reference>
<evidence type="ECO:0000256" key="1">
    <source>
        <dbReference type="SAM" id="Coils"/>
    </source>
</evidence>
<feature type="region of interest" description="Disordered" evidence="2">
    <location>
        <begin position="278"/>
        <end position="306"/>
    </location>
</feature>
<organism evidence="3 4">
    <name type="scientific">Oikopleura dioica</name>
    <name type="common">Tunicate</name>
    <dbReference type="NCBI Taxonomy" id="34765"/>
    <lineage>
        <taxon>Eukaryota</taxon>
        <taxon>Metazoa</taxon>
        <taxon>Chordata</taxon>
        <taxon>Tunicata</taxon>
        <taxon>Appendicularia</taxon>
        <taxon>Copelata</taxon>
        <taxon>Oikopleuridae</taxon>
        <taxon>Oikopleura</taxon>
    </lineage>
</organism>
<feature type="compositionally biased region" description="Basic and acidic residues" evidence="2">
    <location>
        <begin position="777"/>
        <end position="786"/>
    </location>
</feature>
<protein>
    <submittedName>
        <fullName evidence="3">Oidioi.mRNA.OKI2018_I69.XSR.g16987.t1.cds</fullName>
    </submittedName>
</protein>
<feature type="coiled-coil region" evidence="1">
    <location>
        <begin position="804"/>
        <end position="838"/>
    </location>
</feature>
<evidence type="ECO:0000256" key="2">
    <source>
        <dbReference type="SAM" id="MobiDB-lite"/>
    </source>
</evidence>
<accession>A0ABN7SM21</accession>
<keyword evidence="4" id="KW-1185">Reference proteome</keyword>
<keyword evidence="1" id="KW-0175">Coiled coil</keyword>
<dbReference type="Proteomes" id="UP001158576">
    <property type="component" value="Chromosome XSR"/>
</dbReference>
<proteinExistence type="predicted"/>
<feature type="region of interest" description="Disordered" evidence="2">
    <location>
        <begin position="777"/>
        <end position="802"/>
    </location>
</feature>
<gene>
    <name evidence="3" type="ORF">OKIOD_LOCUS8545</name>
</gene>
<dbReference type="EMBL" id="OU015569">
    <property type="protein sequence ID" value="CAG5100408.1"/>
    <property type="molecule type" value="Genomic_DNA"/>
</dbReference>